<organism evidence="14 15">
    <name type="scientific">Phytoactinopolyspora alkaliphila</name>
    <dbReference type="NCBI Taxonomy" id="1783498"/>
    <lineage>
        <taxon>Bacteria</taxon>
        <taxon>Bacillati</taxon>
        <taxon>Actinomycetota</taxon>
        <taxon>Actinomycetes</taxon>
        <taxon>Jiangellales</taxon>
        <taxon>Jiangellaceae</taxon>
        <taxon>Phytoactinopolyspora</taxon>
    </lineage>
</organism>
<sequence length="422" mass="45245">MISIALHEIGHMVPAKLFGIKVTQYMVGFGRTVWSRRRGDTEYGLKAIPLGGFVRMIGMFPPEPGGDPHRLRKASTGPIQALVEDARRAAKEEIEPGDEDRVFYRKAWWKKLIVMLGGPAMNVVLALLLAGGVLMTFGNPEKPVLAPTVSSVSECVIPASEGRVACEPDDAPAPAAEAGFQPGDEIVIFNDQPVTSWEQVSAEIRAAGAGPVRIGVVRDGEQLTLSPDLIMAERPTADSTVDDPEYSEVGFLGVSPIIDHYEKENVAGVMAWSGTFMTRMLDAMAGIPQRMGNVWDAAFGGAERDPETPVSIVGAGRIGGEIVSELAGAERIVTFIMLLATFNMAIAIFNLVPLLPLDGGHAAGAIWEGIKRGWARATRRPMPRPVDVAKGLPIAYGVAFLLIGMAVLLIYADIVNPIRLFG</sequence>
<feature type="transmembrane region" description="Helical" evidence="11">
    <location>
        <begin position="332"/>
        <end position="352"/>
    </location>
</feature>
<keyword evidence="8 11" id="KW-1133">Transmembrane helix</keyword>
<dbReference type="GO" id="GO:0004222">
    <property type="term" value="F:metalloendopeptidase activity"/>
    <property type="evidence" value="ECO:0007669"/>
    <property type="project" value="InterPro"/>
</dbReference>
<evidence type="ECO:0000256" key="6">
    <source>
        <dbReference type="ARBA" id="ARBA00022801"/>
    </source>
</evidence>
<comment type="cofactor">
    <cofactor evidence="1">
        <name>Zn(2+)</name>
        <dbReference type="ChEBI" id="CHEBI:29105"/>
    </cofactor>
</comment>
<keyword evidence="6" id="KW-0378">Hydrolase</keyword>
<dbReference type="GO" id="GO:0016020">
    <property type="term" value="C:membrane"/>
    <property type="evidence" value="ECO:0007669"/>
    <property type="project" value="UniProtKB-SubCell"/>
</dbReference>
<evidence type="ECO:0000256" key="4">
    <source>
        <dbReference type="ARBA" id="ARBA00022670"/>
    </source>
</evidence>
<dbReference type="InterPro" id="IPR036034">
    <property type="entry name" value="PDZ_sf"/>
</dbReference>
<keyword evidence="15" id="KW-1185">Reference proteome</keyword>
<dbReference type="Pfam" id="PF02163">
    <property type="entry name" value="Peptidase_M50"/>
    <property type="match status" value="1"/>
</dbReference>
<keyword evidence="5 11" id="KW-0812">Transmembrane</keyword>
<dbReference type="Gene3D" id="2.30.42.10">
    <property type="match status" value="1"/>
</dbReference>
<comment type="similarity">
    <text evidence="3">Belongs to the peptidase M50B family.</text>
</comment>
<dbReference type="Proteomes" id="UP000469185">
    <property type="component" value="Unassembled WGS sequence"/>
</dbReference>
<feature type="transmembrane region" description="Helical" evidence="11">
    <location>
        <begin position="112"/>
        <end position="137"/>
    </location>
</feature>
<proteinExistence type="inferred from homology"/>
<evidence type="ECO:0000256" key="9">
    <source>
        <dbReference type="ARBA" id="ARBA00023049"/>
    </source>
</evidence>
<evidence type="ECO:0000256" key="11">
    <source>
        <dbReference type="SAM" id="Phobius"/>
    </source>
</evidence>
<dbReference type="EMBL" id="JAAGOB010000023">
    <property type="protein sequence ID" value="NED98494.1"/>
    <property type="molecule type" value="Genomic_DNA"/>
</dbReference>
<dbReference type="InterPro" id="IPR041489">
    <property type="entry name" value="PDZ_6"/>
</dbReference>
<dbReference type="GO" id="GO:0006508">
    <property type="term" value="P:proteolysis"/>
    <property type="evidence" value="ECO:0007669"/>
    <property type="project" value="UniProtKB-KW"/>
</dbReference>
<dbReference type="InterPro" id="IPR008915">
    <property type="entry name" value="Peptidase_M50"/>
</dbReference>
<keyword evidence="7" id="KW-0862">Zinc</keyword>
<accession>A0A6N9YU47</accession>
<evidence type="ECO:0000256" key="10">
    <source>
        <dbReference type="ARBA" id="ARBA00023136"/>
    </source>
</evidence>
<evidence type="ECO:0000256" key="8">
    <source>
        <dbReference type="ARBA" id="ARBA00022989"/>
    </source>
</evidence>
<gene>
    <name evidence="14" type="ORF">G1H11_24660</name>
</gene>
<name>A0A6N9YU47_9ACTN</name>
<feature type="domain" description="PDZ" evidence="13">
    <location>
        <begin position="174"/>
        <end position="218"/>
    </location>
</feature>
<evidence type="ECO:0000256" key="5">
    <source>
        <dbReference type="ARBA" id="ARBA00022692"/>
    </source>
</evidence>
<keyword evidence="4" id="KW-0645">Protease</keyword>
<evidence type="ECO:0000313" key="15">
    <source>
        <dbReference type="Proteomes" id="UP000469185"/>
    </source>
</evidence>
<evidence type="ECO:0000256" key="7">
    <source>
        <dbReference type="ARBA" id="ARBA00022833"/>
    </source>
</evidence>
<evidence type="ECO:0000313" key="14">
    <source>
        <dbReference type="EMBL" id="NED98494.1"/>
    </source>
</evidence>
<dbReference type="InterPro" id="IPR004387">
    <property type="entry name" value="Pept_M50_Zn"/>
</dbReference>
<dbReference type="PANTHER" id="PTHR42837:SF2">
    <property type="entry name" value="MEMBRANE METALLOPROTEASE ARASP2, CHLOROPLASTIC-RELATED"/>
    <property type="match status" value="1"/>
</dbReference>
<evidence type="ECO:0000256" key="3">
    <source>
        <dbReference type="ARBA" id="ARBA00007931"/>
    </source>
</evidence>
<protein>
    <submittedName>
        <fullName evidence="14">PDZ domain-containing protein</fullName>
    </submittedName>
</protein>
<dbReference type="Pfam" id="PF17820">
    <property type="entry name" value="PDZ_6"/>
    <property type="match status" value="1"/>
</dbReference>
<dbReference type="AlphaFoldDB" id="A0A6N9YU47"/>
<dbReference type="SUPFAM" id="SSF50156">
    <property type="entry name" value="PDZ domain-like"/>
    <property type="match status" value="1"/>
</dbReference>
<comment type="caution">
    <text evidence="14">The sequence shown here is derived from an EMBL/GenBank/DDBJ whole genome shotgun (WGS) entry which is preliminary data.</text>
</comment>
<reference evidence="14 15" key="1">
    <citation type="submission" date="2020-02" db="EMBL/GenBank/DDBJ databases">
        <authorList>
            <person name="Li X.-J."/>
            <person name="Feng X.-M."/>
        </authorList>
    </citation>
    <scope>NUCLEOTIDE SEQUENCE [LARGE SCALE GENOMIC DNA]</scope>
    <source>
        <strain evidence="14 15">CGMCC 4.7225</strain>
    </source>
</reference>
<keyword evidence="9" id="KW-0482">Metalloprotease</keyword>
<feature type="transmembrane region" description="Helical" evidence="11">
    <location>
        <begin position="394"/>
        <end position="412"/>
    </location>
</feature>
<evidence type="ECO:0000256" key="2">
    <source>
        <dbReference type="ARBA" id="ARBA00004141"/>
    </source>
</evidence>
<evidence type="ECO:0000259" key="12">
    <source>
        <dbReference type="Pfam" id="PF02163"/>
    </source>
</evidence>
<dbReference type="PANTHER" id="PTHR42837">
    <property type="entry name" value="REGULATOR OF SIGMA-E PROTEASE RSEP"/>
    <property type="match status" value="1"/>
</dbReference>
<comment type="subcellular location">
    <subcellularLocation>
        <location evidence="2">Membrane</location>
        <topology evidence="2">Multi-pass membrane protein</topology>
    </subcellularLocation>
</comment>
<dbReference type="CDD" id="cd06163">
    <property type="entry name" value="S2P-M50_PDZ_RseP-like"/>
    <property type="match status" value="1"/>
</dbReference>
<evidence type="ECO:0000259" key="13">
    <source>
        <dbReference type="Pfam" id="PF17820"/>
    </source>
</evidence>
<evidence type="ECO:0000256" key="1">
    <source>
        <dbReference type="ARBA" id="ARBA00001947"/>
    </source>
</evidence>
<feature type="domain" description="Peptidase M50" evidence="12">
    <location>
        <begin position="1"/>
        <end position="372"/>
    </location>
</feature>
<keyword evidence="10 11" id="KW-0472">Membrane</keyword>